<dbReference type="SUPFAM" id="SSF53756">
    <property type="entry name" value="UDP-Glycosyltransferase/glycogen phosphorylase"/>
    <property type="match status" value="1"/>
</dbReference>
<keyword evidence="3" id="KW-0808">Transferase</keyword>
<organism evidence="3 4">
    <name type="scientific">Thermoleptolyngbya sichuanensis A183</name>
    <dbReference type="NCBI Taxonomy" id="2737172"/>
    <lineage>
        <taxon>Bacteria</taxon>
        <taxon>Bacillati</taxon>
        <taxon>Cyanobacteriota</taxon>
        <taxon>Cyanophyceae</taxon>
        <taxon>Oculatellales</taxon>
        <taxon>Oculatellaceae</taxon>
        <taxon>Thermoleptolyngbya</taxon>
        <taxon>Thermoleptolyngbya sichuanensis</taxon>
    </lineage>
</organism>
<dbReference type="PANTHER" id="PTHR12526:SF638">
    <property type="entry name" value="SPORE COAT PROTEIN SA"/>
    <property type="match status" value="1"/>
</dbReference>
<protein>
    <submittedName>
        <fullName evidence="3">Glycosyltransferase family 4 protein</fullName>
    </submittedName>
</protein>
<dbReference type="Proteomes" id="UP000505210">
    <property type="component" value="Chromosome"/>
</dbReference>
<dbReference type="EMBL" id="CP053661">
    <property type="protein sequence ID" value="QKD83047.1"/>
    <property type="molecule type" value="Genomic_DNA"/>
</dbReference>
<dbReference type="Pfam" id="PF00534">
    <property type="entry name" value="Glycos_transf_1"/>
    <property type="match status" value="1"/>
</dbReference>
<reference evidence="3 4" key="1">
    <citation type="submission" date="2020-05" db="EMBL/GenBank/DDBJ databases">
        <title>Complete genome sequence of of a novel Thermoleptolyngbya strain isolated from hot springs of Ganzi, Sichuan China.</title>
        <authorList>
            <person name="Tang J."/>
            <person name="Daroch M."/>
            <person name="Li L."/>
            <person name="Waleron K."/>
            <person name="Waleron M."/>
            <person name="Waleron M."/>
        </authorList>
    </citation>
    <scope>NUCLEOTIDE SEQUENCE [LARGE SCALE GENOMIC DNA]</scope>
    <source>
        <strain evidence="3 4">PKUAC-SCTA183</strain>
    </source>
</reference>
<keyword evidence="4" id="KW-1185">Reference proteome</keyword>
<gene>
    <name evidence="3" type="ORF">HPC62_13345</name>
</gene>
<dbReference type="InterPro" id="IPR028098">
    <property type="entry name" value="Glyco_trans_4-like_N"/>
</dbReference>
<proteinExistence type="predicted"/>
<accession>A0A6M8BDV7</accession>
<evidence type="ECO:0000259" key="1">
    <source>
        <dbReference type="Pfam" id="PF00534"/>
    </source>
</evidence>
<dbReference type="CDD" id="cd03801">
    <property type="entry name" value="GT4_PimA-like"/>
    <property type="match status" value="1"/>
</dbReference>
<dbReference type="Gene3D" id="3.40.50.2000">
    <property type="entry name" value="Glycogen Phosphorylase B"/>
    <property type="match status" value="2"/>
</dbReference>
<dbReference type="KEGG" id="theu:HPC62_13345"/>
<evidence type="ECO:0000313" key="4">
    <source>
        <dbReference type="Proteomes" id="UP000505210"/>
    </source>
</evidence>
<dbReference type="PANTHER" id="PTHR12526">
    <property type="entry name" value="GLYCOSYLTRANSFERASE"/>
    <property type="match status" value="1"/>
</dbReference>
<feature type="domain" description="Glycosyltransferase subfamily 4-like N-terminal" evidence="2">
    <location>
        <begin position="76"/>
        <end position="173"/>
    </location>
</feature>
<dbReference type="InterPro" id="IPR001296">
    <property type="entry name" value="Glyco_trans_1"/>
</dbReference>
<evidence type="ECO:0000259" key="2">
    <source>
        <dbReference type="Pfam" id="PF13439"/>
    </source>
</evidence>
<name>A0A6M8BDV7_9CYAN</name>
<dbReference type="GO" id="GO:0016757">
    <property type="term" value="F:glycosyltransferase activity"/>
    <property type="evidence" value="ECO:0007669"/>
    <property type="project" value="InterPro"/>
</dbReference>
<sequence length="392" mass="43540">MQKPSTSKIAWLLPTTWFYWQPALSELTRYFPHTKVFTGLFPGFAKGLENPLDVEMVGKQKVVTVTKSVTSYGNNFTYLSPKILPRLFQYRPQVVFSSSFGIWTLFALLTKWLGRWKVVIAYEGSSPGVDYRNSPLRLALRRAMVWAADACITNSRTGQKYLIDCLGSPPERTFAQPYEVPDVRSLAAVNEMLEIVVPGQLLRFSDLRHPVFLFVGSMVPRKGVSCLLDACKLLKDAGSKEFSVLLVGDGPQQEDLQSYAQQHQLENCVTWVGRISYDDISTYFHHADVFVLPTLEDTWGMVVLEAMLLGKVVLCSTGAGAAELVREGENGYCFAPNDPEALAAAMQRLITDPSQIAAMGERSKAIMADYSPQQAGVFLRHVAVMVMGGEST</sequence>
<evidence type="ECO:0000313" key="3">
    <source>
        <dbReference type="EMBL" id="QKD83047.1"/>
    </source>
</evidence>
<feature type="domain" description="Glycosyl transferase family 1" evidence="1">
    <location>
        <begin position="208"/>
        <end position="364"/>
    </location>
</feature>
<dbReference type="Pfam" id="PF13439">
    <property type="entry name" value="Glyco_transf_4"/>
    <property type="match status" value="1"/>
</dbReference>
<dbReference type="AlphaFoldDB" id="A0A6M8BDV7"/>
<dbReference type="RefSeq" id="WP_172356423.1">
    <property type="nucleotide sequence ID" value="NZ_CP053661.1"/>
</dbReference>